<name>A0ABU7BWJ3_9TELE</name>
<evidence type="ECO:0000313" key="1">
    <source>
        <dbReference type="EMBL" id="MED6255021.1"/>
    </source>
</evidence>
<proteinExistence type="predicted"/>
<keyword evidence="2" id="KW-1185">Reference proteome</keyword>
<gene>
    <name evidence="1" type="ORF">ATANTOWER_003601</name>
</gene>
<reference evidence="1 2" key="1">
    <citation type="submission" date="2021-07" db="EMBL/GenBank/DDBJ databases">
        <authorList>
            <person name="Palmer J.M."/>
        </authorList>
    </citation>
    <scope>NUCLEOTIDE SEQUENCE [LARGE SCALE GENOMIC DNA]</scope>
    <source>
        <strain evidence="1 2">AT_MEX2019</strain>
        <tissue evidence="1">Muscle</tissue>
    </source>
</reference>
<sequence length="139" mass="15229">MALHSAGFCCVELCGPPSAAKPVSVCFCVGVGVRKSNGVYSGGHLNGFSRARLNRKPLPVVFVHRKALCFPEEQLSFSSKAGEHRQTSPLLRRMLLVSHIHKHPAPSFCLNQCLSPLFNSKVIRDNVYASFVCLSFSLK</sequence>
<dbReference type="EMBL" id="JAHUTI010070227">
    <property type="protein sequence ID" value="MED6255021.1"/>
    <property type="molecule type" value="Genomic_DNA"/>
</dbReference>
<accession>A0ABU7BWJ3</accession>
<evidence type="ECO:0000313" key="2">
    <source>
        <dbReference type="Proteomes" id="UP001345963"/>
    </source>
</evidence>
<evidence type="ECO:0008006" key="3">
    <source>
        <dbReference type="Google" id="ProtNLM"/>
    </source>
</evidence>
<protein>
    <recommendedName>
        <fullName evidence="3">Secreted protein</fullName>
    </recommendedName>
</protein>
<dbReference type="Proteomes" id="UP001345963">
    <property type="component" value="Unassembled WGS sequence"/>
</dbReference>
<comment type="caution">
    <text evidence="1">The sequence shown here is derived from an EMBL/GenBank/DDBJ whole genome shotgun (WGS) entry which is preliminary data.</text>
</comment>
<organism evidence="1 2">
    <name type="scientific">Ataeniobius toweri</name>
    <dbReference type="NCBI Taxonomy" id="208326"/>
    <lineage>
        <taxon>Eukaryota</taxon>
        <taxon>Metazoa</taxon>
        <taxon>Chordata</taxon>
        <taxon>Craniata</taxon>
        <taxon>Vertebrata</taxon>
        <taxon>Euteleostomi</taxon>
        <taxon>Actinopterygii</taxon>
        <taxon>Neopterygii</taxon>
        <taxon>Teleostei</taxon>
        <taxon>Neoteleostei</taxon>
        <taxon>Acanthomorphata</taxon>
        <taxon>Ovalentaria</taxon>
        <taxon>Atherinomorphae</taxon>
        <taxon>Cyprinodontiformes</taxon>
        <taxon>Goodeidae</taxon>
        <taxon>Ataeniobius</taxon>
    </lineage>
</organism>